<keyword evidence="3" id="KW-1185">Reference proteome</keyword>
<dbReference type="Gene3D" id="2.30.30.140">
    <property type="match status" value="1"/>
</dbReference>
<dbReference type="EMBL" id="LT960614">
    <property type="protein sequence ID" value="SON53956.1"/>
    <property type="molecule type" value="Genomic_DNA"/>
</dbReference>
<dbReference type="RefSeq" id="WP_099553904.1">
    <property type="nucleotide sequence ID" value="NZ_LT960614.1"/>
</dbReference>
<dbReference type="OrthoDB" id="9806017at2"/>
<name>A0A2C9D137_9HYPH</name>
<dbReference type="GO" id="GO:0005506">
    <property type="term" value="F:iron ion binding"/>
    <property type="evidence" value="ECO:0007669"/>
    <property type="project" value="TreeGrafter"/>
</dbReference>
<dbReference type="PANTHER" id="PTHR35177">
    <property type="entry name" value="HYDROGENASE MATURATION FACTOR HYBG"/>
    <property type="match status" value="1"/>
</dbReference>
<dbReference type="InterPro" id="IPR001109">
    <property type="entry name" value="Hydrogenase_HupF/HypC"/>
</dbReference>
<gene>
    <name evidence="2" type="ORF">HDIA_0415</name>
</gene>
<dbReference type="Pfam" id="PF01455">
    <property type="entry name" value="HupF_HypC"/>
    <property type="match status" value="1"/>
</dbReference>
<proteinExistence type="inferred from homology"/>
<comment type="similarity">
    <text evidence="1">Belongs to the HupF/HypC family.</text>
</comment>
<dbReference type="SUPFAM" id="SSF159127">
    <property type="entry name" value="HupF/HypC-like"/>
    <property type="match status" value="1"/>
</dbReference>
<dbReference type="GO" id="GO:0051604">
    <property type="term" value="P:protein maturation"/>
    <property type="evidence" value="ECO:0007669"/>
    <property type="project" value="TreeGrafter"/>
</dbReference>
<reference evidence="3" key="1">
    <citation type="submission" date="2017-09" db="EMBL/GenBank/DDBJ databases">
        <title>Genome sequence of Nannocystis excedens DSM 71.</title>
        <authorList>
            <person name="Blom J."/>
        </authorList>
    </citation>
    <scope>NUCLEOTIDE SEQUENCE [LARGE SCALE GENOMIC DNA]</scope>
    <source>
        <strain evidence="3">type strain: E19</strain>
    </source>
</reference>
<evidence type="ECO:0000256" key="1">
    <source>
        <dbReference type="ARBA" id="ARBA00006018"/>
    </source>
</evidence>
<dbReference type="PANTHER" id="PTHR35177:SF2">
    <property type="entry name" value="HYDROGENASE MATURATION FACTOR HYBG"/>
    <property type="match status" value="1"/>
</dbReference>
<protein>
    <submittedName>
        <fullName evidence="2">Hydrogenase assembly chaperone HypC/HupF</fullName>
    </submittedName>
</protein>
<organism evidence="2 3">
    <name type="scientific">Hartmannibacter diazotrophicus</name>
    <dbReference type="NCBI Taxonomy" id="1482074"/>
    <lineage>
        <taxon>Bacteria</taxon>
        <taxon>Pseudomonadati</taxon>
        <taxon>Pseudomonadota</taxon>
        <taxon>Alphaproteobacteria</taxon>
        <taxon>Hyphomicrobiales</taxon>
        <taxon>Pleomorphomonadaceae</taxon>
        <taxon>Hartmannibacter</taxon>
    </lineage>
</organism>
<accession>A0A2C9D137</accession>
<dbReference type="NCBIfam" id="TIGR00074">
    <property type="entry name" value="hypC_hupF"/>
    <property type="match status" value="1"/>
</dbReference>
<sequence length="106" mass="11233">MCIGEPMRILSVEGESGRCEGAKGEATVDLRLVPDAGTGDHILVFLGAARRQITPQEAGDMRDALEALQAAASGASLDAFFSDLATREPPLPAHMEEARRKGLTEI</sequence>
<dbReference type="KEGG" id="hdi:HDIA_0415"/>
<evidence type="ECO:0000313" key="2">
    <source>
        <dbReference type="EMBL" id="SON53956.1"/>
    </source>
</evidence>
<dbReference type="GO" id="GO:1902670">
    <property type="term" value="F:carbon dioxide binding"/>
    <property type="evidence" value="ECO:0007669"/>
    <property type="project" value="TreeGrafter"/>
</dbReference>
<dbReference type="PRINTS" id="PR00445">
    <property type="entry name" value="HUPFHYPC"/>
</dbReference>
<evidence type="ECO:0000313" key="3">
    <source>
        <dbReference type="Proteomes" id="UP000223606"/>
    </source>
</evidence>
<dbReference type="Proteomes" id="UP000223606">
    <property type="component" value="Chromosome 1"/>
</dbReference>
<dbReference type="AlphaFoldDB" id="A0A2C9D137"/>